<dbReference type="KEGG" id="many:MANY_09200"/>
<dbReference type="PANTHER" id="PTHR45625:SF3">
    <property type="entry name" value="PEPTIDYL-PROLYL CIS-TRANS ISOMERASE B-RELATED"/>
    <property type="match status" value="1"/>
</dbReference>
<dbReference type="GO" id="GO:0003755">
    <property type="term" value="F:peptidyl-prolyl cis-trans isomerase activity"/>
    <property type="evidence" value="ECO:0007669"/>
    <property type="project" value="InterPro"/>
</dbReference>
<reference evidence="4 5" key="1">
    <citation type="journal article" date="2019" name="Emerg. Microbes Infect.">
        <title>Comprehensive subspecies identification of 175 nontuberculous mycobacteria species based on 7547 genomic profiles.</title>
        <authorList>
            <person name="Matsumoto Y."/>
            <person name="Kinjo T."/>
            <person name="Motooka D."/>
            <person name="Nabeya D."/>
            <person name="Jung N."/>
            <person name="Uechi K."/>
            <person name="Horii T."/>
            <person name="Iida T."/>
            <person name="Fujita J."/>
            <person name="Nakamura S."/>
        </authorList>
    </citation>
    <scope>NUCLEOTIDE SEQUENCE [LARGE SCALE GENOMIC DNA]</scope>
    <source>
        <strain evidence="4 5">JCM 30275</strain>
    </source>
</reference>
<evidence type="ECO:0000259" key="3">
    <source>
        <dbReference type="PROSITE" id="PS50072"/>
    </source>
</evidence>
<name>A0A6N4W5C8_9MYCO</name>
<organism evidence="4 5">
    <name type="scientific">Mycolicibacterium anyangense</name>
    <dbReference type="NCBI Taxonomy" id="1431246"/>
    <lineage>
        <taxon>Bacteria</taxon>
        <taxon>Bacillati</taxon>
        <taxon>Actinomycetota</taxon>
        <taxon>Actinomycetes</taxon>
        <taxon>Mycobacteriales</taxon>
        <taxon>Mycobacteriaceae</taxon>
        <taxon>Mycolicibacterium</taxon>
    </lineage>
</organism>
<dbReference type="PRINTS" id="PR00153">
    <property type="entry name" value="CSAPPISMRASE"/>
</dbReference>
<dbReference type="Pfam" id="PF13828">
    <property type="entry name" value="DUF4190"/>
    <property type="match status" value="1"/>
</dbReference>
<evidence type="ECO:0000313" key="4">
    <source>
        <dbReference type="EMBL" id="BBZ75583.1"/>
    </source>
</evidence>
<dbReference type="InterPro" id="IPR025241">
    <property type="entry name" value="DUF4190"/>
</dbReference>
<dbReference type="InterPro" id="IPR044666">
    <property type="entry name" value="Cyclophilin_A-like"/>
</dbReference>
<protein>
    <submittedName>
        <fullName evidence="4">Cyclophilin</fullName>
    </submittedName>
</protein>
<evidence type="ECO:0000313" key="5">
    <source>
        <dbReference type="Proteomes" id="UP000467249"/>
    </source>
</evidence>
<dbReference type="Proteomes" id="UP000467249">
    <property type="component" value="Chromosome"/>
</dbReference>
<dbReference type="Gene3D" id="2.40.100.10">
    <property type="entry name" value="Cyclophilin-like"/>
    <property type="match status" value="1"/>
</dbReference>
<evidence type="ECO:0000256" key="1">
    <source>
        <dbReference type="ARBA" id="ARBA00002388"/>
    </source>
</evidence>
<dbReference type="RefSeq" id="WP_163803167.1">
    <property type="nucleotide sequence ID" value="NZ_AP022620.1"/>
</dbReference>
<feature type="domain" description="PPIase cyclophilin-type" evidence="3">
    <location>
        <begin position="175"/>
        <end position="335"/>
    </location>
</feature>
<dbReference type="EMBL" id="AP022620">
    <property type="protein sequence ID" value="BBZ75583.1"/>
    <property type="molecule type" value="Genomic_DNA"/>
</dbReference>
<sequence length="336" mass="34548">MTEPPYYPPPPAPYGTPPPYGPGPYPYPPPPATNGMAIASLICAFVFAPLGIVFGHISLSQIRRSGEEGRGLAIAGLVISYLVTVLTILAVIAGIALFGWAAKVVREEAARNGGAGIPGAPGPGGTQLPPFTPPAGLGANCTYPATVTPADKPVKPPRSGAVPTVPATVNATMTTSAGAIGLILDNAKAPCTVNSFVSLAQQGYFDGTPCHRLTASATLAVLQCGDPTGTGQGGPGYRFANEYPTNQYRPFDPALQRAIEYPRGTLAMANAGPDSNGSQFFIVYRDSLLPPTYTVFGRVDETGLATVDAIAGEGIAGDPEDGRPKSKVVVSSIRLD</sequence>
<feature type="transmembrane region" description="Helical" evidence="2">
    <location>
        <begin position="36"/>
        <end position="59"/>
    </location>
</feature>
<dbReference type="SUPFAM" id="SSF50891">
    <property type="entry name" value="Cyclophilin-like"/>
    <property type="match status" value="1"/>
</dbReference>
<accession>A0A6N4W5C8</accession>
<dbReference type="InterPro" id="IPR029000">
    <property type="entry name" value="Cyclophilin-like_dom_sf"/>
</dbReference>
<keyword evidence="2" id="KW-0812">Transmembrane</keyword>
<proteinExistence type="predicted"/>
<dbReference type="Pfam" id="PF00160">
    <property type="entry name" value="Pro_isomerase"/>
    <property type="match status" value="1"/>
</dbReference>
<evidence type="ECO:0000256" key="2">
    <source>
        <dbReference type="SAM" id="Phobius"/>
    </source>
</evidence>
<gene>
    <name evidence="4" type="ORF">MANY_09200</name>
</gene>
<keyword evidence="5" id="KW-1185">Reference proteome</keyword>
<keyword evidence="2" id="KW-1133">Transmembrane helix</keyword>
<dbReference type="AlphaFoldDB" id="A0A6N4W5C8"/>
<dbReference type="CDD" id="cd00317">
    <property type="entry name" value="cyclophilin"/>
    <property type="match status" value="1"/>
</dbReference>
<feature type="transmembrane region" description="Helical" evidence="2">
    <location>
        <begin position="71"/>
        <end position="101"/>
    </location>
</feature>
<dbReference type="PROSITE" id="PS50072">
    <property type="entry name" value="CSA_PPIASE_2"/>
    <property type="match status" value="1"/>
</dbReference>
<dbReference type="InterPro" id="IPR002130">
    <property type="entry name" value="Cyclophilin-type_PPIase_dom"/>
</dbReference>
<dbReference type="PANTHER" id="PTHR45625">
    <property type="entry name" value="PEPTIDYL-PROLYL CIS-TRANS ISOMERASE-RELATED"/>
    <property type="match status" value="1"/>
</dbReference>
<comment type="function">
    <text evidence="1">PPIases accelerate the folding of proteins. It catalyzes the cis-trans isomerization of proline imidic peptide bonds in oligopeptides.</text>
</comment>
<keyword evidence="2" id="KW-0472">Membrane</keyword>